<dbReference type="Pfam" id="PF01546">
    <property type="entry name" value="Peptidase_M20"/>
    <property type="match status" value="1"/>
</dbReference>
<dbReference type="InterPro" id="IPR050072">
    <property type="entry name" value="Peptidase_M20A"/>
</dbReference>
<name>A0AAU7MTT1_9FLAO</name>
<gene>
    <name evidence="3" type="ORF">ABNE31_09185</name>
</gene>
<evidence type="ECO:0000256" key="2">
    <source>
        <dbReference type="SAM" id="SignalP"/>
    </source>
</evidence>
<accession>A0AAU7MTT1</accession>
<dbReference type="RefSeq" id="WP_349350993.1">
    <property type="nucleotide sequence ID" value="NZ_CP157804.1"/>
</dbReference>
<keyword evidence="1" id="KW-0378">Hydrolase</keyword>
<dbReference type="KEGG" id="fld:ABNE31_09185"/>
<feature type="signal peptide" evidence="2">
    <location>
        <begin position="1"/>
        <end position="21"/>
    </location>
</feature>
<evidence type="ECO:0000256" key="1">
    <source>
        <dbReference type="ARBA" id="ARBA00022801"/>
    </source>
</evidence>
<organism evidence="3">
    <name type="scientific">Flagellimonas sp. MMG031</name>
    <dbReference type="NCBI Taxonomy" id="3158549"/>
    <lineage>
        <taxon>Bacteria</taxon>
        <taxon>Pseudomonadati</taxon>
        <taxon>Bacteroidota</taxon>
        <taxon>Flavobacteriia</taxon>
        <taxon>Flavobacteriales</taxon>
        <taxon>Flavobacteriaceae</taxon>
        <taxon>Flagellimonas</taxon>
    </lineage>
</organism>
<dbReference type="PANTHER" id="PTHR43808">
    <property type="entry name" value="ACETYLORNITHINE DEACETYLASE"/>
    <property type="match status" value="1"/>
</dbReference>
<protein>
    <submittedName>
        <fullName evidence="3">M20/M25/M40 family metallo-hydrolase</fullName>
    </submittedName>
</protein>
<proteinExistence type="predicted"/>
<dbReference type="GO" id="GO:0016787">
    <property type="term" value="F:hydrolase activity"/>
    <property type="evidence" value="ECO:0007669"/>
    <property type="project" value="InterPro"/>
</dbReference>
<dbReference type="Gene3D" id="3.40.630.10">
    <property type="entry name" value="Zn peptidases"/>
    <property type="match status" value="1"/>
</dbReference>
<dbReference type="PANTHER" id="PTHR43808:SF17">
    <property type="entry name" value="PEPTIDASE M20"/>
    <property type="match status" value="1"/>
</dbReference>
<dbReference type="SUPFAM" id="SSF53187">
    <property type="entry name" value="Zn-dependent exopeptidases"/>
    <property type="match status" value="1"/>
</dbReference>
<dbReference type="InterPro" id="IPR002933">
    <property type="entry name" value="Peptidase_M20"/>
</dbReference>
<evidence type="ECO:0000313" key="3">
    <source>
        <dbReference type="EMBL" id="XBQ21774.1"/>
    </source>
</evidence>
<dbReference type="EMBL" id="CP157804">
    <property type="protein sequence ID" value="XBQ21774.1"/>
    <property type="molecule type" value="Genomic_DNA"/>
</dbReference>
<sequence>MNKLLCVLTCGLGLFSMTMTAQEIEKKYTKEVDRLAKNKKVEEAFGYIKSQKDATTQDLITLTEILAPPFMETERGKVFAQMLEEAGVDSIWTDKVGNVIGLRKGVSGASGYIGVDAHLDVVFPEGTDVTVKKVGDTLKAPGIGDDTRGLAMLISMLKAMNKAEIKTEKGLLIVGTVGEEGLGDLRGMKYMFNESGLDIDAWIAIDGGSMGRISNAGLGSKRYKLMVKGPGGHSWGFWLGQSAPRPGQGHR</sequence>
<reference evidence="3" key="1">
    <citation type="submission" date="2024-05" db="EMBL/GenBank/DDBJ databases">
        <title>Draft Genome Sequences of Flagellimonas sp. MMG031 and Marinobacter sp. MMG032 Isolated from the dinoflagellate Symbiodinium pilosum.</title>
        <authorList>
            <person name="Shikuma N.J."/>
            <person name="Farrell M.V."/>
        </authorList>
    </citation>
    <scope>NUCLEOTIDE SEQUENCE</scope>
    <source>
        <strain evidence="3">MMG031</strain>
    </source>
</reference>
<dbReference type="AlphaFoldDB" id="A0AAU7MTT1"/>
<keyword evidence="2" id="KW-0732">Signal</keyword>
<feature type="chain" id="PRO_5043504378" evidence="2">
    <location>
        <begin position="22"/>
        <end position="251"/>
    </location>
</feature>